<evidence type="ECO:0000313" key="7">
    <source>
        <dbReference type="EMBL" id="TGK11424.1"/>
    </source>
</evidence>
<organism evidence="7 8">
    <name type="scientific">Leptospira fletcheri</name>
    <dbReference type="NCBI Taxonomy" id="2484981"/>
    <lineage>
        <taxon>Bacteria</taxon>
        <taxon>Pseudomonadati</taxon>
        <taxon>Spirochaetota</taxon>
        <taxon>Spirochaetia</taxon>
        <taxon>Leptospirales</taxon>
        <taxon>Leptospiraceae</taxon>
        <taxon>Leptospira</taxon>
    </lineage>
</organism>
<evidence type="ECO:0000256" key="5">
    <source>
        <dbReference type="ARBA" id="ARBA00023004"/>
    </source>
</evidence>
<dbReference type="GO" id="GO:0020037">
    <property type="term" value="F:heme binding"/>
    <property type="evidence" value="ECO:0007669"/>
    <property type="project" value="InterPro"/>
</dbReference>
<gene>
    <name evidence="7" type="ORF">EHO60_03670</name>
</gene>
<dbReference type="AlphaFoldDB" id="A0A4R9GFH5"/>
<name>A0A4R9GFH5_9LEPT</name>
<dbReference type="OrthoDB" id="9790913at2"/>
<proteinExistence type="inferred from homology"/>
<dbReference type="GO" id="GO:0005344">
    <property type="term" value="F:oxygen carrier activity"/>
    <property type="evidence" value="ECO:0007669"/>
    <property type="project" value="InterPro"/>
</dbReference>
<keyword evidence="4" id="KW-0479">Metal-binding</keyword>
<accession>A0A4R9GFH5</accession>
<dbReference type="GO" id="GO:0046872">
    <property type="term" value="F:metal ion binding"/>
    <property type="evidence" value="ECO:0007669"/>
    <property type="project" value="UniProtKB-KW"/>
</dbReference>
<evidence type="ECO:0000313" key="8">
    <source>
        <dbReference type="Proteomes" id="UP000298458"/>
    </source>
</evidence>
<dbReference type="PANTHER" id="PTHR47366">
    <property type="entry name" value="TWO-ON-TWO HEMOGLOBIN-3"/>
    <property type="match status" value="1"/>
</dbReference>
<evidence type="ECO:0000256" key="4">
    <source>
        <dbReference type="ARBA" id="ARBA00022723"/>
    </source>
</evidence>
<keyword evidence="8" id="KW-1185">Reference proteome</keyword>
<keyword evidence="5" id="KW-0408">Iron</keyword>
<dbReference type="SUPFAM" id="SSF46458">
    <property type="entry name" value="Globin-like"/>
    <property type="match status" value="1"/>
</dbReference>
<dbReference type="InterPro" id="IPR009050">
    <property type="entry name" value="Globin-like_sf"/>
</dbReference>
<comment type="similarity">
    <text evidence="6">Belongs to the truncated hemoglobin family. Group II subfamily.</text>
</comment>
<keyword evidence="2" id="KW-0813">Transport</keyword>
<dbReference type="PANTHER" id="PTHR47366:SF1">
    <property type="entry name" value="TWO-ON-TWO HEMOGLOBIN-3"/>
    <property type="match status" value="1"/>
</dbReference>
<evidence type="ECO:0000256" key="6">
    <source>
        <dbReference type="ARBA" id="ARBA00034496"/>
    </source>
</evidence>
<comment type="cofactor">
    <cofactor evidence="1">
        <name>heme</name>
        <dbReference type="ChEBI" id="CHEBI:30413"/>
    </cofactor>
</comment>
<comment type="caution">
    <text evidence="7">The sequence shown here is derived from an EMBL/GenBank/DDBJ whole genome shotgun (WGS) entry which is preliminary data.</text>
</comment>
<dbReference type="InterPro" id="IPR012292">
    <property type="entry name" value="Globin/Proto"/>
</dbReference>
<evidence type="ECO:0000256" key="3">
    <source>
        <dbReference type="ARBA" id="ARBA00022617"/>
    </source>
</evidence>
<dbReference type="Pfam" id="PF01152">
    <property type="entry name" value="Bac_globin"/>
    <property type="match status" value="1"/>
</dbReference>
<evidence type="ECO:0000256" key="2">
    <source>
        <dbReference type="ARBA" id="ARBA00022448"/>
    </source>
</evidence>
<protein>
    <submittedName>
        <fullName evidence="7">Bacitracin resistance protein BacA</fullName>
    </submittedName>
</protein>
<dbReference type="RefSeq" id="WP_135766829.1">
    <property type="nucleotide sequence ID" value="NZ_RQET01000004.1"/>
</dbReference>
<dbReference type="Proteomes" id="UP000298458">
    <property type="component" value="Unassembled WGS sequence"/>
</dbReference>
<dbReference type="InterPro" id="IPR001486">
    <property type="entry name" value="Hemoglobin_trunc"/>
</dbReference>
<dbReference type="PROSITE" id="PS01213">
    <property type="entry name" value="GLOBIN_FAM_2"/>
    <property type="match status" value="1"/>
</dbReference>
<dbReference type="EMBL" id="RQET01000004">
    <property type="protein sequence ID" value="TGK11424.1"/>
    <property type="molecule type" value="Genomic_DNA"/>
</dbReference>
<keyword evidence="3" id="KW-0349">Heme</keyword>
<sequence>MNDDPIYVPPGGPPPADPRLRSLYVKLGEEKIRLLVDEFYRNIASSPIVRMFPEKLEESSVKSADFLIQVLGGPPYYVERYGSPKMRARHLAFPIDEKARRAWLSCYRKAIQIWDADPETKEILWDFLESFSSWMVNKSTDD</sequence>
<reference evidence="7" key="1">
    <citation type="journal article" date="2019" name="PLoS Negl. Trop. Dis.">
        <title>Revisiting the worldwide diversity of Leptospira species in the environment.</title>
        <authorList>
            <person name="Vincent A.T."/>
            <person name="Schiettekatte O."/>
            <person name="Bourhy P."/>
            <person name="Veyrier F.J."/>
            <person name="Picardeau M."/>
        </authorList>
    </citation>
    <scope>NUCLEOTIDE SEQUENCE [LARGE SCALE GENOMIC DNA]</scope>
    <source>
        <strain evidence="7">SSW15</strain>
    </source>
</reference>
<dbReference type="Gene3D" id="1.10.490.10">
    <property type="entry name" value="Globins"/>
    <property type="match status" value="1"/>
</dbReference>
<dbReference type="GO" id="GO:0019825">
    <property type="term" value="F:oxygen binding"/>
    <property type="evidence" value="ECO:0007669"/>
    <property type="project" value="InterPro"/>
</dbReference>
<dbReference type="InterPro" id="IPR019795">
    <property type="entry name" value="Globin_bac-like_CS"/>
</dbReference>
<evidence type="ECO:0000256" key="1">
    <source>
        <dbReference type="ARBA" id="ARBA00001971"/>
    </source>
</evidence>
<dbReference type="InterPro" id="IPR044203">
    <property type="entry name" value="GlbO/GLB3-like"/>
</dbReference>